<dbReference type="EMBL" id="JFGV01000002">
    <property type="protein sequence ID" value="EYU17176.1"/>
    <property type="molecule type" value="Genomic_DNA"/>
</dbReference>
<evidence type="ECO:0000313" key="1">
    <source>
        <dbReference type="EMBL" id="EYU17176.1"/>
    </source>
</evidence>
<comment type="caution">
    <text evidence="1">The sequence shown here is derived from an EMBL/GenBank/DDBJ whole genome shotgun (WGS) entry which is preliminary data.</text>
</comment>
<dbReference type="AlphaFoldDB" id="A0A022PNB5"/>
<gene>
    <name evidence="1" type="ORF">BA1DRAFT_00235</name>
</gene>
<accession>A0A022PNB5</accession>
<keyword evidence="2" id="KW-1185">Reference proteome</keyword>
<sequence>MHCLSVQKLSAQKRPQLKHKKQKLLVIELNSLKLQEIIYLFVTSFAFLLFSDCYLPA</sequence>
<protein>
    <submittedName>
        <fullName evidence="1">Uncharacterized protein</fullName>
    </submittedName>
</protein>
<name>A0A022PNB5_9GAMM</name>
<proteinExistence type="predicted"/>
<organism evidence="1 2">
    <name type="scientific">Photorhabdus aegyptia</name>
    <dbReference type="NCBI Taxonomy" id="2805098"/>
    <lineage>
        <taxon>Bacteria</taxon>
        <taxon>Pseudomonadati</taxon>
        <taxon>Pseudomonadota</taxon>
        <taxon>Gammaproteobacteria</taxon>
        <taxon>Enterobacterales</taxon>
        <taxon>Morganellaceae</taxon>
        <taxon>Photorhabdus</taxon>
    </lineage>
</organism>
<reference evidence="1 2" key="1">
    <citation type="submission" date="2014-03" db="EMBL/GenBank/DDBJ databases">
        <title>Draft Genome of Photorhabdus luminescens BA1, an Egyptian Isolate.</title>
        <authorList>
            <person name="Ghazal S."/>
            <person name="Hurst S.G.IV."/>
            <person name="Morris K."/>
            <person name="Thomas K."/>
            <person name="Tisa L.S."/>
        </authorList>
    </citation>
    <scope>NUCLEOTIDE SEQUENCE [LARGE SCALE GENOMIC DNA]</scope>
    <source>
        <strain evidence="1 2">BA1</strain>
    </source>
</reference>
<evidence type="ECO:0000313" key="2">
    <source>
        <dbReference type="Proteomes" id="UP000023464"/>
    </source>
</evidence>
<dbReference type="Proteomes" id="UP000023464">
    <property type="component" value="Unassembled WGS sequence"/>
</dbReference>